<evidence type="ECO:0000313" key="2">
    <source>
        <dbReference type="Proteomes" id="UP000645828"/>
    </source>
</evidence>
<name>A0A811YF10_NYCPR</name>
<reference evidence="1" key="1">
    <citation type="submission" date="2020-12" db="EMBL/GenBank/DDBJ databases">
        <authorList>
            <consortium name="Molecular Ecology Group"/>
        </authorList>
    </citation>
    <scope>NUCLEOTIDE SEQUENCE</scope>
    <source>
        <strain evidence="1">TBG_1078</strain>
    </source>
</reference>
<keyword evidence="2" id="KW-1185">Reference proteome</keyword>
<dbReference type="Proteomes" id="UP000645828">
    <property type="component" value="Unassembled WGS sequence"/>
</dbReference>
<dbReference type="EMBL" id="CAJHUB010000674">
    <property type="protein sequence ID" value="CAD7675139.1"/>
    <property type="molecule type" value="Genomic_DNA"/>
</dbReference>
<dbReference type="AlphaFoldDB" id="A0A811YF10"/>
<protein>
    <submittedName>
        <fullName evidence="1">(raccoon dog) hypothetical protein</fullName>
    </submittedName>
</protein>
<comment type="caution">
    <text evidence="1">The sequence shown here is derived from an EMBL/GenBank/DDBJ whole genome shotgun (WGS) entry which is preliminary data.</text>
</comment>
<sequence length="40" mass="4928">MYVFFFFFAVHRSISHIEERGNSFRIYVDYRHTLGCRNPN</sequence>
<gene>
    <name evidence="1" type="ORF">NYPRO_LOCUS7934</name>
</gene>
<proteinExistence type="predicted"/>
<organism evidence="1 2">
    <name type="scientific">Nyctereutes procyonoides</name>
    <name type="common">Raccoon dog</name>
    <name type="synonym">Canis procyonoides</name>
    <dbReference type="NCBI Taxonomy" id="34880"/>
    <lineage>
        <taxon>Eukaryota</taxon>
        <taxon>Metazoa</taxon>
        <taxon>Chordata</taxon>
        <taxon>Craniata</taxon>
        <taxon>Vertebrata</taxon>
        <taxon>Euteleostomi</taxon>
        <taxon>Mammalia</taxon>
        <taxon>Eutheria</taxon>
        <taxon>Laurasiatheria</taxon>
        <taxon>Carnivora</taxon>
        <taxon>Caniformia</taxon>
        <taxon>Canidae</taxon>
        <taxon>Nyctereutes</taxon>
    </lineage>
</organism>
<evidence type="ECO:0000313" key="1">
    <source>
        <dbReference type="EMBL" id="CAD7675139.1"/>
    </source>
</evidence>
<accession>A0A811YF10</accession>